<organism evidence="1 2">
    <name type="scientific">Paenibacillus monticola</name>
    <dbReference type="NCBI Taxonomy" id="2666075"/>
    <lineage>
        <taxon>Bacteria</taxon>
        <taxon>Bacillati</taxon>
        <taxon>Bacillota</taxon>
        <taxon>Bacilli</taxon>
        <taxon>Bacillales</taxon>
        <taxon>Paenibacillaceae</taxon>
        <taxon>Paenibacillus</taxon>
    </lineage>
</organism>
<name>A0A7X2H9J7_9BACL</name>
<accession>A0A7X2H9J7</accession>
<comment type="caution">
    <text evidence="1">The sequence shown here is derived from an EMBL/GenBank/DDBJ whole genome shotgun (WGS) entry which is preliminary data.</text>
</comment>
<sequence length="141" mass="16110">MKKIGLRSGKTTRRRTLLLSRRAKVRRGLVRKGVVRKTRRRLIHKVVRYGKSKKTLLPRKKRRIRRRVIRSVQVIQPPIQIIPVVEAQQAPQVIPLPPDLGVPPETPPGDAYQQGYTEAYNVGFDAGFAKGFEDGNKLELK</sequence>
<dbReference type="Proteomes" id="UP000463051">
    <property type="component" value="Unassembled WGS sequence"/>
</dbReference>
<proteinExistence type="predicted"/>
<dbReference type="RefSeq" id="WP_154121560.1">
    <property type="nucleotide sequence ID" value="NZ_WJXB01000012.1"/>
</dbReference>
<keyword evidence="2" id="KW-1185">Reference proteome</keyword>
<evidence type="ECO:0000313" key="1">
    <source>
        <dbReference type="EMBL" id="MRN56052.1"/>
    </source>
</evidence>
<dbReference type="AlphaFoldDB" id="A0A7X2H9J7"/>
<gene>
    <name evidence="1" type="ORF">GJB61_24055</name>
</gene>
<protein>
    <submittedName>
        <fullName evidence="1">Uncharacterized protein</fullName>
    </submittedName>
</protein>
<evidence type="ECO:0000313" key="2">
    <source>
        <dbReference type="Proteomes" id="UP000463051"/>
    </source>
</evidence>
<dbReference type="EMBL" id="WJXB01000012">
    <property type="protein sequence ID" value="MRN56052.1"/>
    <property type="molecule type" value="Genomic_DNA"/>
</dbReference>
<reference evidence="1 2" key="1">
    <citation type="submission" date="2019-11" db="EMBL/GenBank/DDBJ databases">
        <title>Paenibacillus monticola sp. nov., a novel PGPR strain isolated from mountain sample in China.</title>
        <authorList>
            <person name="Zhao Q."/>
            <person name="Li H.-P."/>
            <person name="Zhang J.-L."/>
        </authorList>
    </citation>
    <scope>NUCLEOTIDE SEQUENCE [LARGE SCALE GENOMIC DNA]</scope>
    <source>
        <strain evidence="1 2">LC-T2</strain>
    </source>
</reference>